<evidence type="ECO:0000256" key="1">
    <source>
        <dbReference type="PROSITE-ProRule" id="PRU00325"/>
    </source>
</evidence>
<dbReference type="PROSITE" id="PS50966">
    <property type="entry name" value="ZF_SWIM"/>
    <property type="match status" value="1"/>
</dbReference>
<name>A0A1F4V7I8_UNCKA</name>
<feature type="domain" description="SWIM-type" evidence="2">
    <location>
        <begin position="52"/>
        <end position="88"/>
    </location>
</feature>
<evidence type="ECO:0000313" key="4">
    <source>
        <dbReference type="Proteomes" id="UP000176853"/>
    </source>
</evidence>
<dbReference type="GO" id="GO:0008270">
    <property type="term" value="F:zinc ion binding"/>
    <property type="evidence" value="ECO:0007669"/>
    <property type="project" value="UniProtKB-KW"/>
</dbReference>
<proteinExistence type="predicted"/>
<gene>
    <name evidence="3" type="ORF">A2709_02645</name>
</gene>
<dbReference type="Proteomes" id="UP000176853">
    <property type="component" value="Unassembled WGS sequence"/>
</dbReference>
<accession>A0A1F4V7I8</accession>
<protein>
    <recommendedName>
        <fullName evidence="2">SWIM-type domain-containing protein</fullName>
    </recommendedName>
</protein>
<evidence type="ECO:0000313" key="3">
    <source>
        <dbReference type="EMBL" id="OGC53215.1"/>
    </source>
</evidence>
<keyword evidence="1" id="KW-0862">Zinc</keyword>
<dbReference type="InterPro" id="IPR007527">
    <property type="entry name" value="Znf_SWIM"/>
</dbReference>
<dbReference type="Pfam" id="PF04434">
    <property type="entry name" value="SWIM"/>
    <property type="match status" value="1"/>
</dbReference>
<sequence>MNPPDFTLDKIKFATDGPTFEKAIALYESGKVTQVEEGIRSYTAIVMGTKPYRVSVEARNFRYASCSCYLGKNDTYCKHMLALAICVVQDGKPLTVNDKKLVQNPACSGRLGTLSDSELLAIKETIAAALRYIKAYTGPSRTWFAYQNSLSEGCNRLSTVISDLPVGTQAVELLVDLLLRLDKKLCTGGVDDSDGVVGGFIEEVVGVLQEFAKLDPSCFNAFDKLKNRET</sequence>
<organism evidence="3 4">
    <name type="scientific">candidate division WWE3 bacterium RIFCSPHIGHO2_01_FULL_43_9</name>
    <dbReference type="NCBI Taxonomy" id="1802618"/>
    <lineage>
        <taxon>Bacteria</taxon>
        <taxon>Katanobacteria</taxon>
    </lineage>
</organism>
<keyword evidence="1" id="KW-0479">Metal-binding</keyword>
<comment type="caution">
    <text evidence="3">The sequence shown here is derived from an EMBL/GenBank/DDBJ whole genome shotgun (WGS) entry which is preliminary data.</text>
</comment>
<reference evidence="3 4" key="1">
    <citation type="journal article" date="2016" name="Nat. Commun.">
        <title>Thousands of microbial genomes shed light on interconnected biogeochemical processes in an aquifer system.</title>
        <authorList>
            <person name="Anantharaman K."/>
            <person name="Brown C.T."/>
            <person name="Hug L.A."/>
            <person name="Sharon I."/>
            <person name="Castelle C.J."/>
            <person name="Probst A.J."/>
            <person name="Thomas B.C."/>
            <person name="Singh A."/>
            <person name="Wilkins M.J."/>
            <person name="Karaoz U."/>
            <person name="Brodie E.L."/>
            <person name="Williams K.H."/>
            <person name="Hubbard S.S."/>
            <person name="Banfield J.F."/>
        </authorList>
    </citation>
    <scope>NUCLEOTIDE SEQUENCE [LARGE SCALE GENOMIC DNA]</scope>
</reference>
<evidence type="ECO:0000259" key="2">
    <source>
        <dbReference type="PROSITE" id="PS50966"/>
    </source>
</evidence>
<dbReference type="AlphaFoldDB" id="A0A1F4V7I8"/>
<keyword evidence="1" id="KW-0863">Zinc-finger</keyword>
<dbReference type="EMBL" id="MEVB01000006">
    <property type="protein sequence ID" value="OGC53215.1"/>
    <property type="molecule type" value="Genomic_DNA"/>
</dbReference>